<evidence type="ECO:0000313" key="5">
    <source>
        <dbReference type="EnsemblMetazoa" id="XP_016839659"/>
    </source>
</evidence>
<sequence>MNNLQKILSLFGCCGPADDETIECDPTGPCQCKKILDKIQSRVVTLEERIEKAERDVKTIPQYAEAVVLLGDRESVNRPSTVQPVYAPIECFYADTINALFNRSLTVTSKLHRNSEIVQHCLAYALATCRHVFSKEPILIPGVPPPVTKTIHCRCRCMPIVKILQKYVLNLLRKMDCNDEDLLMCLDHTKATYSPNSNAQTEGQEEQAISAFTTGEASETKLDKENPVFKSSSCDKEGISKSYPMHCEFRGRCLFFGNGLFDVKRQRDFIHEESLLIKKTFTNLGFKSESYIDFKYQKIKHTIDEYFTNDDCICIFISTHGTSDGLLWAKDVCYPFIRTFENRIASIKSLINKPKIFFIQACRGPQIDKGICSNEVNTSSEDEVDGNEVFTKVSIKADIFKAYSSPPDFVSWQASLFIREVCKSFNKYGKTADLETIVKIASREVRKFENKSKYSVRNKAKQIPYIEHTLDKMVYFRDKKSPSVIKQ</sequence>
<dbReference type="InterPro" id="IPR033139">
    <property type="entry name" value="Caspase_cys_AS"/>
</dbReference>
<dbReference type="InterPro" id="IPR011600">
    <property type="entry name" value="Pept_C14_caspase"/>
</dbReference>
<accession>A0A7M7J2A1</accession>
<dbReference type="PROSITE" id="PS50208">
    <property type="entry name" value="CASPASE_P20"/>
    <property type="match status" value="1"/>
</dbReference>
<dbReference type="AlphaFoldDB" id="A0A7M7J2A1"/>
<dbReference type="OrthoDB" id="6116485at2759"/>
<dbReference type="InterPro" id="IPR002138">
    <property type="entry name" value="Pept_C14_p10"/>
</dbReference>
<dbReference type="PRINTS" id="PR00376">
    <property type="entry name" value="IL1BCENZYME"/>
</dbReference>
<dbReference type="InterPro" id="IPR015917">
    <property type="entry name" value="Pept_C14A"/>
</dbReference>
<evidence type="ECO:0000259" key="3">
    <source>
        <dbReference type="PROSITE" id="PS50207"/>
    </source>
</evidence>
<comment type="similarity">
    <text evidence="1 2">Belongs to the peptidase C14A family.</text>
</comment>
<dbReference type="PANTHER" id="PTHR10454:SF210">
    <property type="entry name" value="CASPASE-2"/>
    <property type="match status" value="1"/>
</dbReference>
<reference evidence="5" key="1">
    <citation type="submission" date="2021-01" db="UniProtKB">
        <authorList>
            <consortium name="EnsemblMetazoa"/>
        </authorList>
    </citation>
    <scope>IDENTIFICATION</scope>
</reference>
<dbReference type="GO" id="GO:0006508">
    <property type="term" value="P:proteolysis"/>
    <property type="evidence" value="ECO:0007669"/>
    <property type="project" value="InterPro"/>
</dbReference>
<dbReference type="GeneID" id="103315801"/>
<dbReference type="SMART" id="SM00115">
    <property type="entry name" value="CASc"/>
    <property type="match status" value="1"/>
</dbReference>
<protein>
    <submittedName>
        <fullName evidence="5">Uncharacterized protein</fullName>
    </submittedName>
</protein>
<dbReference type="SMR" id="A0A7M7J2A1"/>
<dbReference type="InParanoid" id="A0A7M7J2A1"/>
<organism evidence="5 6">
    <name type="scientific">Nasonia vitripennis</name>
    <name type="common">Parasitic wasp</name>
    <dbReference type="NCBI Taxonomy" id="7425"/>
    <lineage>
        <taxon>Eukaryota</taxon>
        <taxon>Metazoa</taxon>
        <taxon>Ecdysozoa</taxon>
        <taxon>Arthropoda</taxon>
        <taxon>Hexapoda</taxon>
        <taxon>Insecta</taxon>
        <taxon>Pterygota</taxon>
        <taxon>Neoptera</taxon>
        <taxon>Endopterygota</taxon>
        <taxon>Hymenoptera</taxon>
        <taxon>Apocrita</taxon>
        <taxon>Proctotrupomorpha</taxon>
        <taxon>Chalcidoidea</taxon>
        <taxon>Pteromalidae</taxon>
        <taxon>Pteromalinae</taxon>
        <taxon>Nasonia</taxon>
    </lineage>
</organism>
<dbReference type="InterPro" id="IPR001309">
    <property type="entry name" value="Pept_C14_p20"/>
</dbReference>
<keyword evidence="6" id="KW-1185">Reference proteome</keyword>
<feature type="domain" description="Caspase family p10" evidence="3">
    <location>
        <begin position="389"/>
        <end position="478"/>
    </location>
</feature>
<evidence type="ECO:0000256" key="1">
    <source>
        <dbReference type="ARBA" id="ARBA00010134"/>
    </source>
</evidence>
<dbReference type="Proteomes" id="UP000002358">
    <property type="component" value="Chromosome 3"/>
</dbReference>
<dbReference type="SUPFAM" id="SSF52129">
    <property type="entry name" value="Caspase-like"/>
    <property type="match status" value="1"/>
</dbReference>
<proteinExistence type="inferred from homology"/>
<dbReference type="KEGG" id="nvi:103315801"/>
<dbReference type="PANTHER" id="PTHR10454">
    <property type="entry name" value="CASPASE"/>
    <property type="match status" value="1"/>
</dbReference>
<dbReference type="InterPro" id="IPR002398">
    <property type="entry name" value="Pept_C14"/>
</dbReference>
<feature type="domain" description="Caspase family p20" evidence="4">
    <location>
        <begin position="249"/>
        <end position="366"/>
    </location>
</feature>
<dbReference type="RefSeq" id="XP_016839659.1">
    <property type="nucleotide sequence ID" value="XM_016984170.2"/>
</dbReference>
<dbReference type="PROSITE" id="PS01122">
    <property type="entry name" value="CASPASE_CYS"/>
    <property type="match status" value="1"/>
</dbReference>
<evidence type="ECO:0000313" key="6">
    <source>
        <dbReference type="Proteomes" id="UP000002358"/>
    </source>
</evidence>
<dbReference type="PROSITE" id="PS50207">
    <property type="entry name" value="CASPASE_P10"/>
    <property type="match status" value="1"/>
</dbReference>
<dbReference type="Pfam" id="PF00656">
    <property type="entry name" value="Peptidase_C14"/>
    <property type="match status" value="1"/>
</dbReference>
<dbReference type="GO" id="GO:0004197">
    <property type="term" value="F:cysteine-type endopeptidase activity"/>
    <property type="evidence" value="ECO:0007669"/>
    <property type="project" value="InterPro"/>
</dbReference>
<dbReference type="Gene3D" id="3.40.50.1460">
    <property type="match status" value="1"/>
</dbReference>
<dbReference type="InterPro" id="IPR029030">
    <property type="entry name" value="Caspase-like_dom_sf"/>
</dbReference>
<name>A0A7M7J2A1_NASVI</name>
<evidence type="ECO:0000259" key="4">
    <source>
        <dbReference type="PROSITE" id="PS50208"/>
    </source>
</evidence>
<evidence type="ECO:0000256" key="2">
    <source>
        <dbReference type="RuleBase" id="RU003971"/>
    </source>
</evidence>
<dbReference type="EnsemblMetazoa" id="XM_016984170">
    <property type="protein sequence ID" value="XP_016839659"/>
    <property type="gene ID" value="LOC103315801"/>
</dbReference>